<dbReference type="InterPro" id="IPR005955">
    <property type="entry name" value="GST_Zeta"/>
</dbReference>
<name>A0A2N0HKM5_9SPHN</name>
<gene>
    <name evidence="4" type="ORF">B0I00_1742</name>
</gene>
<dbReference type="Gene3D" id="1.20.1050.10">
    <property type="match status" value="1"/>
</dbReference>
<reference evidence="4 5" key="1">
    <citation type="submission" date="2017-11" db="EMBL/GenBank/DDBJ databases">
        <title>Genomic Encyclopedia of Type Strains, Phase III (KMG-III): the genomes of soil and plant-associated and newly described type strains.</title>
        <authorList>
            <person name="Whitman W."/>
        </authorList>
    </citation>
    <scope>NUCLEOTIDE SEQUENCE [LARGE SCALE GENOMIC DNA]</scope>
    <source>
        <strain evidence="4 5">CGMCC 1.12274</strain>
    </source>
</reference>
<feature type="domain" description="GST C-terminal" evidence="3">
    <location>
        <begin position="89"/>
        <end position="211"/>
    </location>
</feature>
<dbReference type="SFLD" id="SFLDG00358">
    <property type="entry name" value="Main_(cytGST)"/>
    <property type="match status" value="1"/>
</dbReference>
<dbReference type="InterPro" id="IPR040079">
    <property type="entry name" value="Glutathione_S-Trfase"/>
</dbReference>
<evidence type="ECO:0000259" key="3">
    <source>
        <dbReference type="PROSITE" id="PS50405"/>
    </source>
</evidence>
<dbReference type="InterPro" id="IPR034333">
    <property type="entry name" value="GST_Zeta_N"/>
</dbReference>
<dbReference type="InterPro" id="IPR036282">
    <property type="entry name" value="Glutathione-S-Trfase_C_sf"/>
</dbReference>
<dbReference type="AlphaFoldDB" id="A0A2N0HKM5"/>
<dbReference type="GO" id="GO:0005737">
    <property type="term" value="C:cytoplasm"/>
    <property type="evidence" value="ECO:0007669"/>
    <property type="project" value="InterPro"/>
</dbReference>
<dbReference type="SUPFAM" id="SSF52833">
    <property type="entry name" value="Thioredoxin-like"/>
    <property type="match status" value="1"/>
</dbReference>
<dbReference type="Pfam" id="PF02798">
    <property type="entry name" value="GST_N"/>
    <property type="match status" value="1"/>
</dbReference>
<dbReference type="GO" id="GO:0006749">
    <property type="term" value="P:glutathione metabolic process"/>
    <property type="evidence" value="ECO:0007669"/>
    <property type="project" value="TreeGrafter"/>
</dbReference>
<organism evidence="4 5">
    <name type="scientific">Novosphingobium kunmingense</name>
    <dbReference type="NCBI Taxonomy" id="1211806"/>
    <lineage>
        <taxon>Bacteria</taxon>
        <taxon>Pseudomonadati</taxon>
        <taxon>Pseudomonadota</taxon>
        <taxon>Alphaproteobacteria</taxon>
        <taxon>Sphingomonadales</taxon>
        <taxon>Sphingomonadaceae</taxon>
        <taxon>Novosphingobium</taxon>
    </lineage>
</organism>
<keyword evidence="5" id="KW-1185">Reference proteome</keyword>
<dbReference type="PANTHER" id="PTHR42673">
    <property type="entry name" value="MALEYLACETOACETATE ISOMERASE"/>
    <property type="match status" value="1"/>
</dbReference>
<dbReference type="Proteomes" id="UP000232587">
    <property type="component" value="Unassembled WGS sequence"/>
</dbReference>
<dbReference type="InterPro" id="IPR010987">
    <property type="entry name" value="Glutathione-S-Trfase_C-like"/>
</dbReference>
<accession>A0A2N0HKM5</accession>
<dbReference type="OrthoDB" id="509852at2"/>
<protein>
    <submittedName>
        <fullName evidence="4">Maleylacetoacetate isomerase</fullName>
    </submittedName>
</protein>
<dbReference type="Gene3D" id="3.40.30.10">
    <property type="entry name" value="Glutaredoxin"/>
    <property type="match status" value="1"/>
</dbReference>
<dbReference type="PANTHER" id="PTHR42673:SF21">
    <property type="entry name" value="GLUTATHIONE S-TRANSFERASE YFCF"/>
    <property type="match status" value="1"/>
</dbReference>
<sequence>MSGEVVLYDYWRSSAAYRVRIVLNLKGVAYRAIPVDLVKGEQAAADYVGLNHQGLVPTLLIDGHTLTQSLAIIDYLDVRYENPPMVSPDPAVRSRILAQALVIAADIHPINNLRVLNYLRSELGADQDAVTRWYHHWIIEGLRALEIDAPESGLMGGDLPNLADVCLVPQMANARRFAVPLEGFPKLVAIDERLRTLPAFAAAAPEAVAPPS</sequence>
<dbReference type="PROSITE" id="PS50405">
    <property type="entry name" value="GST_CTER"/>
    <property type="match status" value="1"/>
</dbReference>
<evidence type="ECO:0000313" key="5">
    <source>
        <dbReference type="Proteomes" id="UP000232587"/>
    </source>
</evidence>
<dbReference type="CDD" id="cd03042">
    <property type="entry name" value="GST_N_Zeta"/>
    <property type="match status" value="1"/>
</dbReference>
<dbReference type="SFLD" id="SFLDS00019">
    <property type="entry name" value="Glutathione_Transferase_(cytos"/>
    <property type="match status" value="1"/>
</dbReference>
<dbReference type="GO" id="GO:0016034">
    <property type="term" value="F:maleylacetoacetate isomerase activity"/>
    <property type="evidence" value="ECO:0007669"/>
    <property type="project" value="TreeGrafter"/>
</dbReference>
<comment type="similarity">
    <text evidence="1">Belongs to the GST superfamily. Zeta family.</text>
</comment>
<evidence type="ECO:0000256" key="1">
    <source>
        <dbReference type="ARBA" id="ARBA00010007"/>
    </source>
</evidence>
<dbReference type="PROSITE" id="PS50404">
    <property type="entry name" value="GST_NTER"/>
    <property type="match status" value="1"/>
</dbReference>
<evidence type="ECO:0000259" key="2">
    <source>
        <dbReference type="PROSITE" id="PS50404"/>
    </source>
</evidence>
<dbReference type="NCBIfam" id="TIGR01262">
    <property type="entry name" value="maiA"/>
    <property type="match status" value="1"/>
</dbReference>
<proteinExistence type="inferred from homology"/>
<evidence type="ECO:0000313" key="4">
    <source>
        <dbReference type="EMBL" id="PKB19506.1"/>
    </source>
</evidence>
<dbReference type="RefSeq" id="WP_100866965.1">
    <property type="nucleotide sequence ID" value="NZ_PHUF01000003.1"/>
</dbReference>
<comment type="caution">
    <text evidence="4">The sequence shown here is derived from an EMBL/GenBank/DDBJ whole genome shotgun (WGS) entry which is preliminary data.</text>
</comment>
<dbReference type="GO" id="GO:0006559">
    <property type="term" value="P:L-phenylalanine catabolic process"/>
    <property type="evidence" value="ECO:0007669"/>
    <property type="project" value="TreeGrafter"/>
</dbReference>
<feature type="domain" description="GST N-terminal" evidence="2">
    <location>
        <begin position="3"/>
        <end position="84"/>
    </location>
</feature>
<dbReference type="GO" id="GO:0004364">
    <property type="term" value="F:glutathione transferase activity"/>
    <property type="evidence" value="ECO:0007669"/>
    <property type="project" value="TreeGrafter"/>
</dbReference>
<dbReference type="SUPFAM" id="SSF47616">
    <property type="entry name" value="GST C-terminal domain-like"/>
    <property type="match status" value="1"/>
</dbReference>
<dbReference type="EMBL" id="PHUF01000003">
    <property type="protein sequence ID" value="PKB19506.1"/>
    <property type="molecule type" value="Genomic_DNA"/>
</dbReference>
<dbReference type="InterPro" id="IPR036249">
    <property type="entry name" value="Thioredoxin-like_sf"/>
</dbReference>
<keyword evidence="4" id="KW-0413">Isomerase</keyword>
<dbReference type="InterPro" id="IPR004045">
    <property type="entry name" value="Glutathione_S-Trfase_N"/>
</dbReference>